<sequence length="370" mass="40192">MSTEARCLDCGHTTRSATHRLALAGIARHSCERELARRAAVRDVLAREAARDRTPQPCLHEHAQHEHGTRACYAFDDCRCVPCTTANSEYEAQRTRDRAYGHPAFVDGHGAVRHARKLTSAGLGSRRIAELADVSRSTLAALLRGTRTATRQSIVDKLLAVPMPTVDDLAPGATTDATGTTRRVRALVAHGWSIAALADRTGIDRQVLDAAVNAIRPSVAVSTARAVRGAYDELWVAPVPESPGKTRALNRARSEGWPPPLAWDDDEIDDPAALPAPGWREDECLAPGCPETELLAHGLCSKHFYARRSASSPRTVDLDEFLHLVRSGEDLERAATRAGVQIRSIEERARSSQRADVLEAIRLARASVAV</sequence>
<reference evidence="1 2" key="1">
    <citation type="journal article" date="2022" name="Int. J. Syst. Evol. Microbiol.">
        <title>Cellulosimicrobium protaetiae sp. nov., isolated from the gut of the larva of Protaetia brevitarsis seulensis.</title>
        <authorList>
            <person name="Le Han H."/>
            <person name="Nguyen T.T.H."/>
            <person name="Li Z."/>
            <person name="Shin N.R."/>
            <person name="Kim S.G."/>
        </authorList>
    </citation>
    <scope>NUCLEOTIDE SEQUENCE [LARGE SCALE GENOMIC DNA]</scope>
    <source>
        <strain evidence="1 2">BI34</strain>
    </source>
</reference>
<evidence type="ECO:0000313" key="2">
    <source>
        <dbReference type="Proteomes" id="UP000451354"/>
    </source>
</evidence>
<organism evidence="1 2">
    <name type="scientific">Cellulosimicrobium protaetiae</name>
    <dbReference type="NCBI Taxonomy" id="2587808"/>
    <lineage>
        <taxon>Bacteria</taxon>
        <taxon>Bacillati</taxon>
        <taxon>Actinomycetota</taxon>
        <taxon>Actinomycetes</taxon>
        <taxon>Micrococcales</taxon>
        <taxon>Promicromonosporaceae</taxon>
        <taxon>Cellulosimicrobium</taxon>
    </lineage>
</organism>
<geneLocation type="plasmid" evidence="1 2">
    <name>pCPRO01</name>
</geneLocation>
<protein>
    <recommendedName>
        <fullName evidence="3">Helix-turn-helix domain-containing protein</fullName>
    </recommendedName>
</protein>
<evidence type="ECO:0000313" key="1">
    <source>
        <dbReference type="EMBL" id="QJW38673.1"/>
    </source>
</evidence>
<dbReference type="OrthoDB" id="4551696at2"/>
<dbReference type="CDD" id="cd00093">
    <property type="entry name" value="HTH_XRE"/>
    <property type="match status" value="1"/>
</dbReference>
<dbReference type="Proteomes" id="UP000451354">
    <property type="component" value="Plasmid pCPRO01"/>
</dbReference>
<dbReference type="AlphaFoldDB" id="A0A6M5UMT3"/>
<name>A0A6M5UMT3_9MICO</name>
<dbReference type="InterPro" id="IPR001387">
    <property type="entry name" value="Cro/C1-type_HTH"/>
</dbReference>
<keyword evidence="1" id="KW-0614">Plasmid</keyword>
<dbReference type="EMBL" id="CP052758">
    <property type="protein sequence ID" value="QJW38673.1"/>
    <property type="molecule type" value="Genomic_DNA"/>
</dbReference>
<gene>
    <name evidence="1" type="ORF">FIC82_020000</name>
</gene>
<dbReference type="RefSeq" id="WP_154800619.1">
    <property type="nucleotide sequence ID" value="NZ_CP052758.1"/>
</dbReference>
<accession>A0A6M5UMT3</accession>
<dbReference type="KEGG" id="cprt:FIC82_020000"/>
<evidence type="ECO:0008006" key="3">
    <source>
        <dbReference type="Google" id="ProtNLM"/>
    </source>
</evidence>
<proteinExistence type="predicted"/>
<keyword evidence="2" id="KW-1185">Reference proteome</keyword>